<feature type="transmembrane region" description="Helical" evidence="1">
    <location>
        <begin position="32"/>
        <end position="49"/>
    </location>
</feature>
<keyword evidence="1" id="KW-0472">Membrane</keyword>
<keyword evidence="1" id="KW-0812">Transmembrane</keyword>
<keyword evidence="1" id="KW-1133">Transmembrane helix</keyword>
<feature type="transmembrane region" description="Helical" evidence="1">
    <location>
        <begin position="64"/>
        <end position="81"/>
    </location>
</feature>
<evidence type="ECO:0000256" key="1">
    <source>
        <dbReference type="SAM" id="Phobius"/>
    </source>
</evidence>
<name>A0AAX2ZGU8_9FIRM</name>
<proteinExistence type="predicted"/>
<feature type="transmembrane region" description="Helical" evidence="1">
    <location>
        <begin position="6"/>
        <end position="25"/>
    </location>
</feature>
<accession>A0AAX2ZGU8</accession>
<gene>
    <name evidence="2" type="ORF">JW646_18710</name>
</gene>
<protein>
    <submittedName>
        <fullName evidence="2">Uncharacterized protein</fullName>
    </submittedName>
</protein>
<organism evidence="2 3">
    <name type="scientific">Terrisporobacter hibernicus</name>
    <dbReference type="NCBI Taxonomy" id="2813371"/>
    <lineage>
        <taxon>Bacteria</taxon>
        <taxon>Bacillati</taxon>
        <taxon>Bacillota</taxon>
        <taxon>Clostridia</taxon>
        <taxon>Peptostreptococcales</taxon>
        <taxon>Peptostreptococcaceae</taxon>
        <taxon>Terrisporobacter</taxon>
    </lineage>
</organism>
<dbReference type="RefSeq" id="WP_018590962.1">
    <property type="nucleotide sequence ID" value="NZ_CP081135.1"/>
</dbReference>
<dbReference type="EMBL" id="CP081135">
    <property type="protein sequence ID" value="UEL47625.1"/>
    <property type="molecule type" value="Genomic_DNA"/>
</dbReference>
<keyword evidence="3" id="KW-1185">Reference proteome</keyword>
<sequence>MNNMEFIFKVLFLVFSVMWAGNILLFRSERQIIINPVLIIIASILVVLPDTKEIFSIDVEEAKSTLYITYCLVVVWGLIITRRKTDLF</sequence>
<evidence type="ECO:0000313" key="3">
    <source>
        <dbReference type="Proteomes" id="UP001198983"/>
    </source>
</evidence>
<dbReference type="AlphaFoldDB" id="A0AAX2ZGU8"/>
<dbReference type="KEGG" id="tem:JW646_18710"/>
<reference evidence="2 3" key="1">
    <citation type="journal article" date="2023" name="Int. J. Syst. Evol. Microbiol.">
        <title>Terrisporobacter hibernicus sp. nov., isolated from bovine faeces in Northern Ireland.</title>
        <authorList>
            <person name="Mitchell M."/>
            <person name="Nguyen S.V."/>
            <person name="Connor M."/>
            <person name="Fairley D.J."/>
            <person name="Donoghue O."/>
            <person name="Marshall H."/>
            <person name="Koolman L."/>
            <person name="McMullan G."/>
            <person name="Schaffer K.E."/>
            <person name="McGrath J.W."/>
            <person name="Fanning S."/>
        </authorList>
    </citation>
    <scope>NUCLEOTIDE SEQUENCE [LARGE SCALE GENOMIC DNA]</scope>
    <source>
        <strain evidence="2 3">MCA3</strain>
    </source>
</reference>
<evidence type="ECO:0000313" key="2">
    <source>
        <dbReference type="EMBL" id="UEL47625.1"/>
    </source>
</evidence>
<dbReference type="Proteomes" id="UP001198983">
    <property type="component" value="Chromosome"/>
</dbReference>